<evidence type="ECO:0000313" key="2">
    <source>
        <dbReference type="Proteomes" id="UP000199437"/>
    </source>
</evidence>
<sequence>MKNTFLKRFNRYGSLITLVLITVFSQVSYAQSIKGISLTMKTGPFDDINQGLGLTAGIQMSANTERTVYSVDYLGLSEIAINRDPAEKYKQVALMIGRFKDTGKIRFTYQGGVGIIQGNDRTDVISKHFDPNGDSWYDSFKYESEDFTSISFSGSFSIHYMPTKWFSIGGDLQTSISSRKILYMPMLSVSFGMIRE</sequence>
<protein>
    <recommendedName>
        <fullName evidence="3">Outer membrane protein beta-barrel domain-containing protein</fullName>
    </recommendedName>
</protein>
<keyword evidence="2" id="KW-1185">Reference proteome</keyword>
<dbReference type="STRING" id="1267423.SAMN05216290_1807"/>
<dbReference type="AlphaFoldDB" id="A0A1I0PXK5"/>
<dbReference type="GeneID" id="99986526"/>
<organism evidence="1 2">
    <name type="scientific">Roseivirga pacifica</name>
    <dbReference type="NCBI Taxonomy" id="1267423"/>
    <lineage>
        <taxon>Bacteria</taxon>
        <taxon>Pseudomonadati</taxon>
        <taxon>Bacteroidota</taxon>
        <taxon>Cytophagia</taxon>
        <taxon>Cytophagales</taxon>
        <taxon>Roseivirgaceae</taxon>
        <taxon>Roseivirga</taxon>
    </lineage>
</organism>
<accession>A0A1I0PXK5</accession>
<dbReference type="EMBL" id="FOIR01000002">
    <property type="protein sequence ID" value="SEW19195.1"/>
    <property type="molecule type" value="Genomic_DNA"/>
</dbReference>
<gene>
    <name evidence="1" type="ORF">SAMN05216290_1807</name>
</gene>
<dbReference type="Proteomes" id="UP000199437">
    <property type="component" value="Unassembled WGS sequence"/>
</dbReference>
<evidence type="ECO:0008006" key="3">
    <source>
        <dbReference type="Google" id="ProtNLM"/>
    </source>
</evidence>
<evidence type="ECO:0000313" key="1">
    <source>
        <dbReference type="EMBL" id="SEW19195.1"/>
    </source>
</evidence>
<reference evidence="2" key="1">
    <citation type="submission" date="2016-10" db="EMBL/GenBank/DDBJ databases">
        <authorList>
            <person name="Varghese N."/>
            <person name="Submissions S."/>
        </authorList>
    </citation>
    <scope>NUCLEOTIDE SEQUENCE [LARGE SCALE GENOMIC DNA]</scope>
    <source>
        <strain evidence="2">CGMCC 1.12402</strain>
    </source>
</reference>
<dbReference type="RefSeq" id="WP_090258264.1">
    <property type="nucleotide sequence ID" value="NZ_FOIR01000002.1"/>
</dbReference>
<proteinExistence type="predicted"/>
<name>A0A1I0PXK5_9BACT</name>